<evidence type="ECO:0000313" key="3">
    <source>
        <dbReference type="Proteomes" id="UP001597229"/>
    </source>
</evidence>
<feature type="compositionally biased region" description="Polar residues" evidence="1">
    <location>
        <begin position="9"/>
        <end position="69"/>
    </location>
</feature>
<protein>
    <submittedName>
        <fullName evidence="2">Acyl-CoA carboxylase epsilon subunit</fullName>
    </submittedName>
</protein>
<organism evidence="2 3">
    <name type="scientific">Nocardioides ginsengisoli</name>
    <dbReference type="NCBI Taxonomy" id="363868"/>
    <lineage>
        <taxon>Bacteria</taxon>
        <taxon>Bacillati</taxon>
        <taxon>Actinomycetota</taxon>
        <taxon>Actinomycetes</taxon>
        <taxon>Propionibacteriales</taxon>
        <taxon>Nocardioidaceae</taxon>
        <taxon>Nocardioides</taxon>
    </lineage>
</organism>
<dbReference type="InterPro" id="IPR032716">
    <property type="entry name" value="ACC_epsilon"/>
</dbReference>
<comment type="caution">
    <text evidence="2">The sequence shown here is derived from an EMBL/GenBank/DDBJ whole genome shotgun (WGS) entry which is preliminary data.</text>
</comment>
<evidence type="ECO:0000313" key="2">
    <source>
        <dbReference type="EMBL" id="MFD1247826.1"/>
    </source>
</evidence>
<feature type="region of interest" description="Disordered" evidence="1">
    <location>
        <begin position="101"/>
        <end position="142"/>
    </location>
</feature>
<feature type="region of interest" description="Disordered" evidence="1">
    <location>
        <begin position="1"/>
        <end position="79"/>
    </location>
</feature>
<dbReference type="EMBL" id="JBHTLX010000010">
    <property type="protein sequence ID" value="MFD1247826.1"/>
    <property type="molecule type" value="Genomic_DNA"/>
</dbReference>
<name>A0ABW3VYK2_9ACTN</name>
<dbReference type="Pfam" id="PF13822">
    <property type="entry name" value="ACC_epsilon"/>
    <property type="match status" value="1"/>
</dbReference>
<proteinExistence type="predicted"/>
<accession>A0ABW3VYK2</accession>
<sequence>MVGTEDSASEANTTPSGASAASLVSSEQENSVSAANTMPSGASEASTMPSGASEASTMPSGASAASTMPSGREAPLLRIVTPDTTPEEIAAIVAVFSALGGSAPTPEPPRSEWADPARGLRRTGHSLTTHGRGAWRASGLPR</sequence>
<dbReference type="Proteomes" id="UP001597229">
    <property type="component" value="Unassembled WGS sequence"/>
</dbReference>
<keyword evidence="3" id="KW-1185">Reference proteome</keyword>
<gene>
    <name evidence="2" type="ORF">ACFQ3F_08495</name>
</gene>
<evidence type="ECO:0000256" key="1">
    <source>
        <dbReference type="SAM" id="MobiDB-lite"/>
    </source>
</evidence>
<reference evidence="3" key="1">
    <citation type="journal article" date="2019" name="Int. J. Syst. Evol. Microbiol.">
        <title>The Global Catalogue of Microorganisms (GCM) 10K type strain sequencing project: providing services to taxonomists for standard genome sequencing and annotation.</title>
        <authorList>
            <consortium name="The Broad Institute Genomics Platform"/>
            <consortium name="The Broad Institute Genome Sequencing Center for Infectious Disease"/>
            <person name="Wu L."/>
            <person name="Ma J."/>
        </authorList>
    </citation>
    <scope>NUCLEOTIDE SEQUENCE [LARGE SCALE GENOMIC DNA]</scope>
    <source>
        <strain evidence="3">CCUG 52478</strain>
    </source>
</reference>
<dbReference type="RefSeq" id="WP_379228423.1">
    <property type="nucleotide sequence ID" value="NZ_JBHTLX010000010.1"/>
</dbReference>